<dbReference type="SUPFAM" id="SSF103506">
    <property type="entry name" value="Mitochondrial carrier"/>
    <property type="match status" value="1"/>
</dbReference>
<organism evidence="18 19">
    <name type="scientific">Aspergillus sclerotioniger CBS 115572</name>
    <dbReference type="NCBI Taxonomy" id="1450535"/>
    <lineage>
        <taxon>Eukaryota</taxon>
        <taxon>Fungi</taxon>
        <taxon>Dikarya</taxon>
        <taxon>Ascomycota</taxon>
        <taxon>Pezizomycotina</taxon>
        <taxon>Eurotiomycetes</taxon>
        <taxon>Eurotiomycetidae</taxon>
        <taxon>Eurotiales</taxon>
        <taxon>Aspergillaceae</taxon>
        <taxon>Aspergillus</taxon>
        <taxon>Aspergillus subgen. Circumdati</taxon>
    </lineage>
</organism>
<dbReference type="InterPro" id="IPR002067">
    <property type="entry name" value="MCP"/>
</dbReference>
<evidence type="ECO:0000313" key="18">
    <source>
        <dbReference type="EMBL" id="PWY93369.1"/>
    </source>
</evidence>
<evidence type="ECO:0000256" key="16">
    <source>
        <dbReference type="SAM" id="MobiDB-lite"/>
    </source>
</evidence>
<evidence type="ECO:0000256" key="4">
    <source>
        <dbReference type="ARBA" id="ARBA00021935"/>
    </source>
</evidence>
<feature type="repeat" description="Solcar" evidence="14">
    <location>
        <begin position="16"/>
        <end position="104"/>
    </location>
</feature>
<reference evidence="18 19" key="1">
    <citation type="submission" date="2016-12" db="EMBL/GenBank/DDBJ databases">
        <title>The genomes of Aspergillus section Nigri reveals drivers in fungal speciation.</title>
        <authorList>
            <consortium name="DOE Joint Genome Institute"/>
            <person name="Vesth T.C."/>
            <person name="Nybo J."/>
            <person name="Theobald S."/>
            <person name="Brandl J."/>
            <person name="Frisvad J.C."/>
            <person name="Nielsen K.F."/>
            <person name="Lyhne E.K."/>
            <person name="Kogle M.E."/>
            <person name="Kuo A."/>
            <person name="Riley R."/>
            <person name="Clum A."/>
            <person name="Nolan M."/>
            <person name="Lipzen A."/>
            <person name="Salamov A."/>
            <person name="Henrissat B."/>
            <person name="Wiebenga A."/>
            <person name="De Vries R.P."/>
            <person name="Grigoriev I.V."/>
            <person name="Mortensen U.H."/>
            <person name="Andersen M.R."/>
            <person name="Baker S.E."/>
        </authorList>
    </citation>
    <scope>NUCLEOTIDE SEQUENCE [LARGE SCALE GENOMIC DNA]</scope>
    <source>
        <strain evidence="18 19">CBS 115572</strain>
    </source>
</reference>
<name>A0A317X436_9EURO</name>
<evidence type="ECO:0000259" key="17">
    <source>
        <dbReference type="Pfam" id="PF17135"/>
    </source>
</evidence>
<dbReference type="GO" id="GO:0003735">
    <property type="term" value="F:structural constituent of ribosome"/>
    <property type="evidence" value="ECO:0007669"/>
    <property type="project" value="InterPro"/>
</dbReference>
<dbReference type="Proteomes" id="UP000246702">
    <property type="component" value="Unassembled WGS sequence"/>
</dbReference>
<feature type="repeat" description="Solcar" evidence="14">
    <location>
        <begin position="218"/>
        <end position="307"/>
    </location>
</feature>
<dbReference type="PRINTS" id="PR00926">
    <property type="entry name" value="MITOCARRIER"/>
</dbReference>
<dbReference type="PROSITE" id="PS50920">
    <property type="entry name" value="SOLCAR"/>
    <property type="match status" value="3"/>
</dbReference>
<keyword evidence="19" id="KW-1185">Reference proteome</keyword>
<dbReference type="Pfam" id="PF17135">
    <property type="entry name" value="Ribosomal_L18"/>
    <property type="match status" value="1"/>
</dbReference>
<comment type="similarity">
    <text evidence="15">Belongs to the mitochondrial carrier (TC 2.A.29) family.</text>
</comment>
<evidence type="ECO:0000256" key="5">
    <source>
        <dbReference type="ARBA" id="ARBA00022448"/>
    </source>
</evidence>
<keyword evidence="13" id="KW-0687">Ribonucleoprotein</keyword>
<dbReference type="SUPFAM" id="SSF52080">
    <property type="entry name" value="Ribosomal proteins L15p and L18e"/>
    <property type="match status" value="1"/>
</dbReference>
<dbReference type="PROSITE" id="PS01106">
    <property type="entry name" value="RIBOSOMAL_L18E"/>
    <property type="match status" value="1"/>
</dbReference>
<keyword evidence="7" id="KW-0677">Repeat</keyword>
<evidence type="ECO:0000256" key="1">
    <source>
        <dbReference type="ARBA" id="ARBA00002238"/>
    </source>
</evidence>
<dbReference type="InterPro" id="IPR021132">
    <property type="entry name" value="Ribosomal_eL18/eL18-A/B/_CS"/>
</dbReference>
<dbReference type="InterPro" id="IPR036227">
    <property type="entry name" value="Ribosomal_uL15/eL18_sf"/>
</dbReference>
<evidence type="ECO:0000256" key="8">
    <source>
        <dbReference type="ARBA" id="ARBA00022792"/>
    </source>
</evidence>
<dbReference type="Gene3D" id="3.100.10.10">
    <property type="match status" value="1"/>
</dbReference>
<dbReference type="GeneID" id="37115891"/>
<evidence type="ECO:0000256" key="14">
    <source>
        <dbReference type="PROSITE-ProRule" id="PRU00282"/>
    </source>
</evidence>
<keyword evidence="9" id="KW-0689">Ribosomal protein</keyword>
<dbReference type="OrthoDB" id="270584at2759"/>
<dbReference type="Pfam" id="PF00153">
    <property type="entry name" value="Mito_carr"/>
    <property type="match status" value="2"/>
</dbReference>
<comment type="subcellular location">
    <subcellularLocation>
        <location evidence="2">Mitochondrion inner membrane</location>
        <topology evidence="2">Multi-pass membrane protein</topology>
    </subcellularLocation>
</comment>
<evidence type="ECO:0000256" key="13">
    <source>
        <dbReference type="ARBA" id="ARBA00023274"/>
    </source>
</evidence>
<feature type="compositionally biased region" description="Basic residues" evidence="16">
    <location>
        <begin position="481"/>
        <end position="491"/>
    </location>
</feature>
<feature type="region of interest" description="Disordered" evidence="16">
    <location>
        <begin position="459"/>
        <end position="491"/>
    </location>
</feature>
<keyword evidence="5 15" id="KW-0813">Transport</keyword>
<gene>
    <name evidence="18" type="ORF">BO94DRAFT_554869</name>
</gene>
<keyword evidence="12 14" id="KW-0472">Membrane</keyword>
<evidence type="ECO:0000256" key="11">
    <source>
        <dbReference type="ARBA" id="ARBA00023128"/>
    </source>
</evidence>
<evidence type="ECO:0000256" key="3">
    <source>
        <dbReference type="ARBA" id="ARBA00006815"/>
    </source>
</evidence>
<evidence type="ECO:0000256" key="6">
    <source>
        <dbReference type="ARBA" id="ARBA00022692"/>
    </source>
</evidence>
<comment type="function">
    <text evidence="1">Mitochondrial transporter that mediates uptake of thiamine pyrophosphate (ThPP) into mitochondria.</text>
</comment>
<sequence>MPQSPASSPVQSGIAEPIVAAFIAGGVAGAVSRTIVSPLERLKILLQIQSVGREEYKLSIWKALGKIGREEGWKGFMRGNGTNCIRIIPYSAVQFGSYNFYKKAKSSPNAELSAVHRLLCGGAAGITSVTITYPLDIVRTRLSIQSASFAGLGHREAGEHLPGMFTTMVLIYRNEGGIVGLYRGIIPTVAGVAPYVGLNFMTYESVRKYLTPEGDTTPGALRKLLAGAISGAVAQTCTYPFDVLRRRFQINTMSGMGYKYTSIIDAVKAIVAEEGLRGLFKGIVPNLLKVAPSMASSWLSFELTRDFLGIDLDRHHVRGTHRKAPKSENVYLQVLVKLYRFLARRTESNFNKVVLRRLFMSRINRPPVSLSRIVSNVSESHKGKTIVVIGTITDDNRLLTVPKLSVAALRFTATARARIEKAGGETLTLDQLALRAPTGANTLLLRGPKNAREAVKHFGFGPHSHKKPYVRSKGRKFERARGRRRSRGFKV</sequence>
<dbReference type="InterPro" id="IPR018108">
    <property type="entry name" value="MCP_transmembrane"/>
</dbReference>
<dbReference type="STRING" id="1450535.A0A317X436"/>
<keyword evidence="10" id="KW-1133">Transmembrane helix</keyword>
<dbReference type="InterPro" id="IPR023395">
    <property type="entry name" value="MCP_dom_sf"/>
</dbReference>
<dbReference type="InterPro" id="IPR021131">
    <property type="entry name" value="Ribosomal_uL15/eL18"/>
</dbReference>
<dbReference type="Gene3D" id="1.50.40.10">
    <property type="entry name" value="Mitochondrial carrier domain"/>
    <property type="match status" value="1"/>
</dbReference>
<dbReference type="PANTHER" id="PTHR24089">
    <property type="entry name" value="SOLUTE CARRIER FAMILY 25"/>
    <property type="match status" value="1"/>
</dbReference>
<dbReference type="GO" id="GO:1990904">
    <property type="term" value="C:ribonucleoprotein complex"/>
    <property type="evidence" value="ECO:0007669"/>
    <property type="project" value="UniProtKB-KW"/>
</dbReference>
<evidence type="ECO:0000256" key="9">
    <source>
        <dbReference type="ARBA" id="ARBA00022980"/>
    </source>
</evidence>
<dbReference type="GO" id="GO:0005743">
    <property type="term" value="C:mitochondrial inner membrane"/>
    <property type="evidence" value="ECO:0007669"/>
    <property type="project" value="UniProtKB-SubCell"/>
</dbReference>
<dbReference type="FunFam" id="3.100.10.10:FF:000001">
    <property type="entry name" value="60S ribosomal protein L18"/>
    <property type="match status" value="1"/>
</dbReference>
<evidence type="ECO:0000256" key="12">
    <source>
        <dbReference type="ARBA" id="ARBA00023136"/>
    </source>
</evidence>
<comment type="caution">
    <text evidence="18">The sequence shown here is derived from an EMBL/GenBank/DDBJ whole genome shotgun (WGS) entry which is preliminary data.</text>
</comment>
<dbReference type="EMBL" id="MSFK01000007">
    <property type="protein sequence ID" value="PWY93369.1"/>
    <property type="molecule type" value="Genomic_DNA"/>
</dbReference>
<feature type="compositionally biased region" description="Basic residues" evidence="16">
    <location>
        <begin position="463"/>
        <end position="474"/>
    </location>
</feature>
<feature type="repeat" description="Solcar" evidence="14">
    <location>
        <begin position="112"/>
        <end position="209"/>
    </location>
</feature>
<dbReference type="GO" id="GO:0006412">
    <property type="term" value="P:translation"/>
    <property type="evidence" value="ECO:0007669"/>
    <property type="project" value="InterPro"/>
</dbReference>
<keyword evidence="6 14" id="KW-0812">Transmembrane</keyword>
<keyword evidence="11" id="KW-0496">Mitochondrion</keyword>
<accession>A0A317X436</accession>
<dbReference type="RefSeq" id="XP_025470130.1">
    <property type="nucleotide sequence ID" value="XM_025613748.1"/>
</dbReference>
<dbReference type="GO" id="GO:0055085">
    <property type="term" value="P:transmembrane transport"/>
    <property type="evidence" value="ECO:0007669"/>
    <property type="project" value="InterPro"/>
</dbReference>
<feature type="domain" description="Large ribosomal subunit protein uL15/eL18" evidence="17">
    <location>
        <begin position="309"/>
        <end position="491"/>
    </location>
</feature>
<proteinExistence type="inferred from homology"/>
<evidence type="ECO:0000313" key="19">
    <source>
        <dbReference type="Proteomes" id="UP000246702"/>
    </source>
</evidence>
<evidence type="ECO:0000256" key="7">
    <source>
        <dbReference type="ARBA" id="ARBA00022737"/>
    </source>
</evidence>
<evidence type="ECO:0000256" key="15">
    <source>
        <dbReference type="RuleBase" id="RU000488"/>
    </source>
</evidence>
<evidence type="ECO:0000256" key="10">
    <source>
        <dbReference type="ARBA" id="ARBA00022989"/>
    </source>
</evidence>
<dbReference type="AlphaFoldDB" id="A0A317X436"/>
<keyword evidence="8" id="KW-0999">Mitochondrion inner membrane</keyword>
<dbReference type="GO" id="GO:0005840">
    <property type="term" value="C:ribosome"/>
    <property type="evidence" value="ECO:0007669"/>
    <property type="project" value="UniProtKB-KW"/>
</dbReference>
<protein>
    <recommendedName>
        <fullName evidence="4">Mitochondrial thiamine pyrophosphate carrier 1</fullName>
    </recommendedName>
</protein>
<comment type="similarity">
    <text evidence="3">Belongs to the eukaryotic ribosomal protein eL18 family.</text>
</comment>
<evidence type="ECO:0000256" key="2">
    <source>
        <dbReference type="ARBA" id="ARBA00004448"/>
    </source>
</evidence>